<protein>
    <recommendedName>
        <fullName evidence="2">Gamma-glutamylcyclotransferase AIG2-like domain-containing protein</fullName>
    </recommendedName>
</protein>
<dbReference type="Pfam" id="PF06094">
    <property type="entry name" value="GGACT"/>
    <property type="match status" value="1"/>
</dbReference>
<feature type="domain" description="Gamma-glutamylcyclotransferase AIG2-like" evidence="2">
    <location>
        <begin position="8"/>
        <end position="113"/>
    </location>
</feature>
<dbReference type="CDD" id="cd06661">
    <property type="entry name" value="GGCT_like"/>
    <property type="match status" value="1"/>
</dbReference>
<dbReference type="InterPro" id="IPR017939">
    <property type="entry name" value="G-Glutamylcylcotransferase"/>
</dbReference>
<gene>
    <name evidence="3" type="ORF">NAS2_1223</name>
</gene>
<dbReference type="KEGG" id="ccai:NAS2_1223"/>
<dbReference type="RefSeq" id="WP_232085467.1">
    <property type="nucleotide sequence ID" value="NZ_AP018732.1"/>
</dbReference>
<keyword evidence="1" id="KW-0456">Lyase</keyword>
<name>A0A4P2VHB4_9ARCH</name>
<dbReference type="SUPFAM" id="SSF110857">
    <property type="entry name" value="Gamma-glutamyl cyclotransferase-like"/>
    <property type="match status" value="1"/>
</dbReference>
<accession>A0A4P2VHB4</accession>
<evidence type="ECO:0000259" key="2">
    <source>
        <dbReference type="Pfam" id="PF06094"/>
    </source>
</evidence>
<dbReference type="InterPro" id="IPR036568">
    <property type="entry name" value="GGCT-like_sf"/>
</dbReference>
<evidence type="ECO:0000313" key="3">
    <source>
        <dbReference type="EMBL" id="BBE42612.1"/>
    </source>
</evidence>
<dbReference type="GeneID" id="55585035"/>
<dbReference type="PANTHER" id="PTHR12935:SF0">
    <property type="entry name" value="GAMMA-GLUTAMYLCYCLOTRANSFERASE"/>
    <property type="match status" value="1"/>
</dbReference>
<organism evidence="3 4">
    <name type="scientific">Conexivisphaera calida</name>
    <dbReference type="NCBI Taxonomy" id="1874277"/>
    <lineage>
        <taxon>Archaea</taxon>
        <taxon>Nitrososphaerota</taxon>
        <taxon>Conexivisphaeria</taxon>
        <taxon>Conexivisphaerales</taxon>
        <taxon>Conexivisphaeraceae</taxon>
        <taxon>Conexivisphaera</taxon>
    </lineage>
</organism>
<sequence>MPGVDIWYFAFGSNMSTRRMKKAIGHWNDARRAILRGYEAGFFSYSQQWGCGVLDLVEREGANVPGVAYLIDDERANVLDRYEGVPSIARRLHVRVEVEGLGEVDAYTYVMVDRRKFVQPSKAYLDSLVSGLREWGYGERVEEILRRARSPGS</sequence>
<dbReference type="InterPro" id="IPR013024">
    <property type="entry name" value="GGCT-like"/>
</dbReference>
<reference evidence="3 4" key="1">
    <citation type="journal article" date="2019" name="ISME J.">
        <title>Isolation and characterization of a thermophilic sulfur- and iron-reducing thaumarchaeote from a terrestrial acidic hot spring.</title>
        <authorList>
            <person name="Kato S."/>
            <person name="Itoh T."/>
            <person name="Yuki M."/>
            <person name="Nagamori M."/>
            <person name="Ohnishi M."/>
            <person name="Uematsu K."/>
            <person name="Suzuki K."/>
            <person name="Takashina T."/>
            <person name="Ohkuma M."/>
        </authorList>
    </citation>
    <scope>NUCLEOTIDE SEQUENCE [LARGE SCALE GENOMIC DNA]</scope>
    <source>
        <strain evidence="3 4">NAS-02</strain>
    </source>
</reference>
<keyword evidence="4" id="KW-1185">Reference proteome</keyword>
<dbReference type="Proteomes" id="UP000509448">
    <property type="component" value="Chromosome"/>
</dbReference>
<dbReference type="Gene3D" id="3.10.490.10">
    <property type="entry name" value="Gamma-glutamyl cyclotransferase-like"/>
    <property type="match status" value="1"/>
</dbReference>
<dbReference type="GO" id="GO:0003839">
    <property type="term" value="F:gamma-glutamylcyclotransferase activity"/>
    <property type="evidence" value="ECO:0007669"/>
    <property type="project" value="InterPro"/>
</dbReference>
<evidence type="ECO:0000256" key="1">
    <source>
        <dbReference type="ARBA" id="ARBA00023239"/>
    </source>
</evidence>
<proteinExistence type="predicted"/>
<dbReference type="InterPro" id="IPR009288">
    <property type="entry name" value="AIG2-like_dom"/>
</dbReference>
<dbReference type="EMBL" id="AP018732">
    <property type="protein sequence ID" value="BBE42612.1"/>
    <property type="molecule type" value="Genomic_DNA"/>
</dbReference>
<dbReference type="AlphaFoldDB" id="A0A4P2VHB4"/>
<evidence type="ECO:0000313" key="4">
    <source>
        <dbReference type="Proteomes" id="UP000509448"/>
    </source>
</evidence>
<dbReference type="PANTHER" id="PTHR12935">
    <property type="entry name" value="GAMMA-GLUTAMYLCYCLOTRANSFERASE"/>
    <property type="match status" value="1"/>
</dbReference>